<dbReference type="Proteomes" id="UP001219933">
    <property type="component" value="Chromosome 5"/>
</dbReference>
<feature type="region of interest" description="Disordered" evidence="1">
    <location>
        <begin position="400"/>
        <end position="427"/>
    </location>
</feature>
<gene>
    <name evidence="2" type="ORF">MCUN1_003718</name>
</gene>
<reference evidence="2" key="1">
    <citation type="submission" date="2023-03" db="EMBL/GenBank/DDBJ databases">
        <title>Mating type loci evolution in Malassezia.</title>
        <authorList>
            <person name="Coelho M.A."/>
        </authorList>
    </citation>
    <scope>NUCLEOTIDE SEQUENCE</scope>
    <source>
        <strain evidence="2">CBS 11721</strain>
    </source>
</reference>
<feature type="compositionally biased region" description="Basic and acidic residues" evidence="1">
    <location>
        <begin position="668"/>
        <end position="683"/>
    </location>
</feature>
<organism evidence="2 3">
    <name type="scientific">Malassezia cuniculi</name>
    <dbReference type="NCBI Taxonomy" id="948313"/>
    <lineage>
        <taxon>Eukaryota</taxon>
        <taxon>Fungi</taxon>
        <taxon>Dikarya</taxon>
        <taxon>Basidiomycota</taxon>
        <taxon>Ustilaginomycotina</taxon>
        <taxon>Malasseziomycetes</taxon>
        <taxon>Malasseziales</taxon>
        <taxon>Malasseziaceae</taxon>
        <taxon>Malassezia</taxon>
    </lineage>
</organism>
<proteinExistence type="predicted"/>
<feature type="region of interest" description="Disordered" evidence="1">
    <location>
        <begin position="705"/>
        <end position="732"/>
    </location>
</feature>
<evidence type="ECO:0000313" key="2">
    <source>
        <dbReference type="EMBL" id="WFD36828.1"/>
    </source>
</evidence>
<name>A0AAF0ETL0_9BASI</name>
<protein>
    <submittedName>
        <fullName evidence="2">Uncharacterized protein</fullName>
    </submittedName>
</protein>
<feature type="compositionally biased region" description="Polar residues" evidence="1">
    <location>
        <begin position="400"/>
        <end position="418"/>
    </location>
</feature>
<evidence type="ECO:0000256" key="1">
    <source>
        <dbReference type="SAM" id="MobiDB-lite"/>
    </source>
</evidence>
<accession>A0AAF0ETL0</accession>
<sequence>MSIFAHLTSGGRETPPTNLIAAEGADDAKRSRFGFGALRRNLPLEAPPQHSEYAVPGAALEPSRMSQFALRLNEVVNKVFLSCTANTPSSAPQQSQFPHVPRLKSVVYDGKHLPDRARVIELTLLVVGELQYAASVDAYLLRAVSRAVLKSLTQFVARIESLLVPTSRDSSAIVIPSSARAANHLPAAMEFNLGLMALEWLLEESLERCLEGLPPLVLAGSTVNHVETAADDMAQPAMPTFAHEILSPLREKMEASILHVVQPILSALRASLTTCILKASPSPFLPRNLAVDTPVQPWHRELEERLEAAYRLLVPRLSDRCGEDGHAWFISVAIHVIWKGLVVLTSRSVMEPVSSVESQLSNPSQRISSGATSGVLLSLLARDSSPTRRVPTPMAIASALRNSLSRPQSRNRYASSGEESPEITTPDEEARMILTVAADEENGYVVNPLLVAEQVYDLQMFERMVLNFCGEGTERHRFGFLRRRSEGDSYAEDEDDIALAALQEALDALQSTIAVLRYLMQDPNALLRLETEEEAETLPKAFQVIPPIMLLHICMGRMPLRESRGEQSSSPEMLLPPPPSMYDYSWMQYESALMGFGSGESASHALVQRYRAISEEARKHVESKLVLADHEALLSDVHDNASVSSYSSSGTEIPASMVQSAPTIQPNTKERSVERGEARDISRSRQPHRGPARFWRRAHSQTRLNGGPGMFTALPPRVSRTHATSSPTGPRRDLVISQSMRAHRRTVPSYAVLQRQGLDMADAVFSHIERVLA</sequence>
<dbReference type="EMBL" id="CP119881">
    <property type="protein sequence ID" value="WFD36828.1"/>
    <property type="molecule type" value="Genomic_DNA"/>
</dbReference>
<feature type="region of interest" description="Disordered" evidence="1">
    <location>
        <begin position="661"/>
        <end position="693"/>
    </location>
</feature>
<keyword evidence="3" id="KW-1185">Reference proteome</keyword>
<dbReference type="AlphaFoldDB" id="A0AAF0ETL0"/>
<evidence type="ECO:0000313" key="3">
    <source>
        <dbReference type="Proteomes" id="UP001219933"/>
    </source>
</evidence>